<organism evidence="11">
    <name type="scientific">Naegleria gruberi</name>
    <name type="common">Amoeba</name>
    <dbReference type="NCBI Taxonomy" id="5762"/>
    <lineage>
        <taxon>Eukaryota</taxon>
        <taxon>Discoba</taxon>
        <taxon>Heterolobosea</taxon>
        <taxon>Tetramitia</taxon>
        <taxon>Eutetramitia</taxon>
        <taxon>Vahlkampfiidae</taxon>
        <taxon>Naegleria</taxon>
    </lineage>
</organism>
<proteinExistence type="inferred from homology"/>
<feature type="repeat" description="Solcar" evidence="8">
    <location>
        <begin position="42"/>
        <end position="126"/>
    </location>
</feature>
<dbReference type="Proteomes" id="UP000006671">
    <property type="component" value="Unassembled WGS sequence"/>
</dbReference>
<keyword evidence="11" id="KW-1185">Reference proteome</keyword>
<evidence type="ECO:0000256" key="8">
    <source>
        <dbReference type="PROSITE-ProRule" id="PRU00282"/>
    </source>
</evidence>
<evidence type="ECO:0000256" key="6">
    <source>
        <dbReference type="ARBA" id="ARBA00022989"/>
    </source>
</evidence>
<feature type="repeat" description="Solcar" evidence="8">
    <location>
        <begin position="1"/>
        <end position="33"/>
    </location>
</feature>
<evidence type="ECO:0000313" key="10">
    <source>
        <dbReference type="EMBL" id="EFC48775.1"/>
    </source>
</evidence>
<dbReference type="InterPro" id="IPR018108">
    <property type="entry name" value="MCP_transmembrane"/>
</dbReference>
<dbReference type="STRING" id="5762.D2V3I1"/>
<dbReference type="eggNOG" id="KOG0753">
    <property type="taxonomic scope" value="Eukaryota"/>
</dbReference>
<dbReference type="InParanoid" id="D2V3I1"/>
<keyword evidence="3 9" id="KW-0813">Transport</keyword>
<dbReference type="OMA" id="WFMNCSA"/>
<feature type="non-terminal residue" evidence="10">
    <location>
        <position position="1"/>
    </location>
</feature>
<dbReference type="OrthoDB" id="756301at2759"/>
<name>D2V3I1_NAEGR</name>
<reference evidence="10 11" key="1">
    <citation type="journal article" date="2010" name="Cell">
        <title>The genome of Naegleria gruberi illuminates early eukaryotic versatility.</title>
        <authorList>
            <person name="Fritz-Laylin L.K."/>
            <person name="Prochnik S.E."/>
            <person name="Ginger M.L."/>
            <person name="Dacks J.B."/>
            <person name="Carpenter M.L."/>
            <person name="Field M.C."/>
            <person name="Kuo A."/>
            <person name="Paredez A."/>
            <person name="Chapman J."/>
            <person name="Pham J."/>
            <person name="Shu S."/>
            <person name="Neupane R."/>
            <person name="Cipriano M."/>
            <person name="Mancuso J."/>
            <person name="Tu H."/>
            <person name="Salamov A."/>
            <person name="Lindquist E."/>
            <person name="Shapiro H."/>
            <person name="Lucas S."/>
            <person name="Grigoriev I.V."/>
            <person name="Cande W.Z."/>
            <person name="Fulton C."/>
            <person name="Rokhsar D.S."/>
            <person name="Dawson S.C."/>
        </authorList>
    </citation>
    <scope>NUCLEOTIDE SEQUENCE [LARGE SCALE GENOMIC DNA]</scope>
    <source>
        <strain evidence="10 11">NEG-M</strain>
    </source>
</reference>
<evidence type="ECO:0000256" key="5">
    <source>
        <dbReference type="ARBA" id="ARBA00022737"/>
    </source>
</evidence>
<accession>D2V3I1</accession>
<dbReference type="PANTHER" id="PTHR45618">
    <property type="entry name" value="MITOCHONDRIAL DICARBOXYLATE CARRIER-RELATED"/>
    <property type="match status" value="1"/>
</dbReference>
<comment type="subcellular location">
    <subcellularLocation>
        <location evidence="1">Membrane</location>
        <topology evidence="1">Multi-pass membrane protein</topology>
    </subcellularLocation>
</comment>
<keyword evidence="7 8" id="KW-0472">Membrane</keyword>
<evidence type="ECO:0000256" key="9">
    <source>
        <dbReference type="RuleBase" id="RU000488"/>
    </source>
</evidence>
<evidence type="ECO:0000256" key="1">
    <source>
        <dbReference type="ARBA" id="ARBA00004141"/>
    </source>
</evidence>
<evidence type="ECO:0000256" key="2">
    <source>
        <dbReference type="ARBA" id="ARBA00006375"/>
    </source>
</evidence>
<protein>
    <submittedName>
        <fullName evidence="10">Predicted protein</fullName>
    </submittedName>
</protein>
<comment type="similarity">
    <text evidence="2 9">Belongs to the mitochondrial carrier (TC 2.A.29) family.</text>
</comment>
<keyword evidence="4 8" id="KW-0812">Transmembrane</keyword>
<evidence type="ECO:0000313" key="11">
    <source>
        <dbReference type="Proteomes" id="UP000006671"/>
    </source>
</evidence>
<evidence type="ECO:0000256" key="3">
    <source>
        <dbReference type="ARBA" id="ARBA00022448"/>
    </source>
</evidence>
<evidence type="ECO:0000256" key="7">
    <source>
        <dbReference type="ARBA" id="ARBA00023136"/>
    </source>
</evidence>
<dbReference type="PROSITE" id="PS50920">
    <property type="entry name" value="SOLCAR"/>
    <property type="match status" value="2"/>
</dbReference>
<dbReference type="Gene3D" id="1.50.40.10">
    <property type="entry name" value="Mitochondrial carrier domain"/>
    <property type="match status" value="1"/>
</dbReference>
<dbReference type="SUPFAM" id="SSF103506">
    <property type="entry name" value="Mitochondrial carrier"/>
    <property type="match status" value="1"/>
</dbReference>
<dbReference type="GeneID" id="8852362"/>
<dbReference type="VEuPathDB" id="AmoebaDB:NAEGRDRAFT_30741"/>
<dbReference type="InterPro" id="IPR023395">
    <property type="entry name" value="MCP_dom_sf"/>
</dbReference>
<dbReference type="GO" id="GO:0016020">
    <property type="term" value="C:membrane"/>
    <property type="evidence" value="ECO:0007669"/>
    <property type="project" value="UniProtKB-SubCell"/>
</dbReference>
<dbReference type="EMBL" id="GG738850">
    <property type="protein sequence ID" value="EFC48775.1"/>
    <property type="molecule type" value="Genomic_DNA"/>
</dbReference>
<keyword evidence="6" id="KW-1133">Transmembrane helix</keyword>
<dbReference type="KEGG" id="ngr:NAEGRDRAFT_30741"/>
<dbReference type="InterPro" id="IPR050391">
    <property type="entry name" value="Mito_Metabolite_Transporter"/>
</dbReference>
<evidence type="ECO:0000256" key="4">
    <source>
        <dbReference type="ARBA" id="ARBA00022692"/>
    </source>
</evidence>
<sequence length="132" mass="14506">GIMGLFRGSTPNVLRASILTATQLSTYDHVKHLLLKTDYFQDNIYTHVTASLVAGLLSTITTNPADVIKTRLMASKTEYTGLIDCTVKTLKNNGVRAFASGFVPNYIRIGSHCLLTLPLYEELRKLMGLSTV</sequence>
<keyword evidence="5" id="KW-0677">Repeat</keyword>
<gene>
    <name evidence="10" type="ORF">NAEGRDRAFT_30741</name>
</gene>
<dbReference type="AlphaFoldDB" id="D2V3I1"/>
<dbReference type="RefSeq" id="XP_002681519.1">
    <property type="nucleotide sequence ID" value="XM_002681473.1"/>
</dbReference>
<dbReference type="Pfam" id="PF00153">
    <property type="entry name" value="Mito_carr"/>
    <property type="match status" value="2"/>
</dbReference>